<dbReference type="InterPro" id="IPR052715">
    <property type="entry name" value="RAYT_transposase"/>
</dbReference>
<gene>
    <name evidence="2" type="ORF">NLU14_01970</name>
</gene>
<dbReference type="RefSeq" id="WP_275704479.1">
    <property type="nucleotide sequence ID" value="NZ_JANCMW010000001.1"/>
</dbReference>
<feature type="domain" description="Transposase IS200-like" evidence="1">
    <location>
        <begin position="9"/>
        <end position="129"/>
    </location>
</feature>
<dbReference type="Gene3D" id="3.30.70.1290">
    <property type="entry name" value="Transposase IS200-like"/>
    <property type="match status" value="1"/>
</dbReference>
<dbReference type="Pfam" id="PF01797">
    <property type="entry name" value="Y1_Tnp"/>
    <property type="match status" value="1"/>
</dbReference>
<dbReference type="PANTHER" id="PTHR36966">
    <property type="entry name" value="REP-ASSOCIATED TYROSINE TRANSPOSASE"/>
    <property type="match status" value="1"/>
</dbReference>
<evidence type="ECO:0000313" key="2">
    <source>
        <dbReference type="EMBL" id="MDF0748994.1"/>
    </source>
</evidence>
<reference evidence="2" key="1">
    <citation type="submission" date="2022-07" db="EMBL/GenBank/DDBJ databases">
        <title>Marinobacter iranensis a new bacterium isolate from a hipersaline lake in Iran.</title>
        <authorList>
            <person name="Mohammad A.M.A."/>
            <person name="Cristina S.-P."/>
            <person name="Antonio V."/>
        </authorList>
    </citation>
    <scope>NUCLEOTIDE SEQUENCE</scope>
    <source>
        <strain evidence="2">71-i</strain>
    </source>
</reference>
<dbReference type="SUPFAM" id="SSF143422">
    <property type="entry name" value="Transposase IS200-like"/>
    <property type="match status" value="1"/>
</dbReference>
<dbReference type="InterPro" id="IPR036515">
    <property type="entry name" value="Transposase_17_sf"/>
</dbReference>
<evidence type="ECO:0000313" key="3">
    <source>
        <dbReference type="Proteomes" id="UP001143391"/>
    </source>
</evidence>
<proteinExistence type="predicted"/>
<keyword evidence="3" id="KW-1185">Reference proteome</keyword>
<dbReference type="PANTHER" id="PTHR36966:SF1">
    <property type="entry name" value="REP-ASSOCIATED TYROSINE TRANSPOSASE"/>
    <property type="match status" value="1"/>
</dbReference>
<accession>A0ABT5Y5P3</accession>
<protein>
    <submittedName>
        <fullName evidence="2">Transposase</fullName>
    </submittedName>
</protein>
<dbReference type="NCBIfam" id="NF047646">
    <property type="entry name" value="REP_Tyr_transpos"/>
    <property type="match status" value="1"/>
</dbReference>
<dbReference type="InterPro" id="IPR002686">
    <property type="entry name" value="Transposase_17"/>
</dbReference>
<name>A0ABT5Y5P3_9GAMM</name>
<dbReference type="SMART" id="SM01321">
    <property type="entry name" value="Y1_Tnp"/>
    <property type="match status" value="1"/>
</dbReference>
<comment type="caution">
    <text evidence="2">The sequence shown here is derived from an EMBL/GenBank/DDBJ whole genome shotgun (WGS) entry which is preliminary data.</text>
</comment>
<sequence length="173" mass="20483">MMNYRRNRHPGGTYFFTVVTANRAPLFNNPAAVQRLRTTLRNVIHRHPFTIDAMVVLPDHIHCIWTLPADDTNYSTRWRLIKGGFTKGFRQYSQDRAGAAKLLWQKRYWEHTIRDENDFNQHVDYIHYNPVKHGYVDRAVDWPYSSFHRFVRDGILPVDWGINEAELEGVGRE</sequence>
<evidence type="ECO:0000259" key="1">
    <source>
        <dbReference type="SMART" id="SM01321"/>
    </source>
</evidence>
<organism evidence="2 3">
    <name type="scientific">Marinobacter iranensis</name>
    <dbReference type="NCBI Taxonomy" id="2962607"/>
    <lineage>
        <taxon>Bacteria</taxon>
        <taxon>Pseudomonadati</taxon>
        <taxon>Pseudomonadota</taxon>
        <taxon>Gammaproteobacteria</taxon>
        <taxon>Pseudomonadales</taxon>
        <taxon>Marinobacteraceae</taxon>
        <taxon>Marinobacter</taxon>
    </lineage>
</organism>
<dbReference type="Proteomes" id="UP001143391">
    <property type="component" value="Unassembled WGS sequence"/>
</dbReference>
<dbReference type="EMBL" id="JANCMW010000001">
    <property type="protein sequence ID" value="MDF0748994.1"/>
    <property type="molecule type" value="Genomic_DNA"/>
</dbReference>